<dbReference type="FunFam" id="3.40.50.2000:FF:000071">
    <property type="entry name" value="Glycosyltransferase"/>
    <property type="match status" value="1"/>
</dbReference>
<accession>A0A5P1FQY9</accession>
<feature type="domain" description="Glycosyltransferase N-terminal" evidence="6">
    <location>
        <begin position="17"/>
        <end position="253"/>
    </location>
</feature>
<gene>
    <name evidence="7" type="ORF">A4U43_C01F21040</name>
</gene>
<sequence length="488" mass="54663">MTIQIPCNVSDTKPHFVLVPLMAQGHMIPMIDIARLLASHGAIVTLITTPANAARISTTIDKIERAGLPVNFVPLKFPSAEVGLPEGLENIDMLPSRDQLKNFFDAICMLRDPLILHLRAYKPLPTCIISDNIHYWTRDVAKEFNIPRLTFHGMGCFALLCIKNVRDHEIEAKIIDGNETFVVPGLPMRIEIMRAQVPGFFSMPSMDKHREELRATELASDGVVVNSFDDLETIYHDQYQSAIGKKVWNIGPLSLYNGDVVDVTARGNKASIDEERCLMWLDSMKPSSVVYVSFGSLARTIPSQLIEIGLALEASNCPFIWVIKAGERFSEVQEWLSEFEKRTRNRGLIIRGWAPQVMILSHLAVGGFMTHCGWNSTLESISAGVPMITWPHFAEQFLNEKMIVEVLKIGISVGVKIPTIWGMDTDDVSVKKEDVEKAVRSLFEGDEAEKRRQRAKEFAEKAQKTVEEGGSSYANLTHLVQYIKARTA</sequence>
<protein>
    <recommendedName>
        <fullName evidence="5">Glycosyltransferase</fullName>
        <ecNumber evidence="5">2.4.1.-</ecNumber>
    </recommendedName>
</protein>
<dbReference type="EC" id="2.4.1.-" evidence="5"/>
<evidence type="ECO:0000256" key="5">
    <source>
        <dbReference type="RuleBase" id="RU362057"/>
    </source>
</evidence>
<dbReference type="InterPro" id="IPR058980">
    <property type="entry name" value="Glyco_transf_N"/>
</dbReference>
<name>A0A5P1FQY9_ASPOF</name>
<dbReference type="CDD" id="cd03784">
    <property type="entry name" value="GT1_Gtf-like"/>
    <property type="match status" value="1"/>
</dbReference>
<dbReference type="PROSITE" id="PS00375">
    <property type="entry name" value="UDPGT"/>
    <property type="match status" value="1"/>
</dbReference>
<reference evidence="8" key="1">
    <citation type="journal article" date="2017" name="Nat. Commun.">
        <title>The asparagus genome sheds light on the origin and evolution of a young Y chromosome.</title>
        <authorList>
            <person name="Harkess A."/>
            <person name="Zhou J."/>
            <person name="Xu C."/>
            <person name="Bowers J.E."/>
            <person name="Van der Hulst R."/>
            <person name="Ayyampalayam S."/>
            <person name="Mercati F."/>
            <person name="Riccardi P."/>
            <person name="McKain M.R."/>
            <person name="Kakrana A."/>
            <person name="Tang H."/>
            <person name="Ray J."/>
            <person name="Groenendijk J."/>
            <person name="Arikit S."/>
            <person name="Mathioni S.M."/>
            <person name="Nakano M."/>
            <person name="Shan H."/>
            <person name="Telgmann-Rauber A."/>
            <person name="Kanno A."/>
            <person name="Yue Z."/>
            <person name="Chen H."/>
            <person name="Li W."/>
            <person name="Chen Y."/>
            <person name="Xu X."/>
            <person name="Zhang Y."/>
            <person name="Luo S."/>
            <person name="Chen H."/>
            <person name="Gao J."/>
            <person name="Mao Z."/>
            <person name="Pires J.C."/>
            <person name="Luo M."/>
            <person name="Kudrna D."/>
            <person name="Wing R.A."/>
            <person name="Meyers B.C."/>
            <person name="Yi K."/>
            <person name="Kong H."/>
            <person name="Lavrijsen P."/>
            <person name="Sunseri F."/>
            <person name="Falavigna A."/>
            <person name="Ye Y."/>
            <person name="Leebens-Mack J.H."/>
            <person name="Chen G."/>
        </authorList>
    </citation>
    <scope>NUCLEOTIDE SEQUENCE [LARGE SCALE GENOMIC DNA]</scope>
    <source>
        <strain evidence="8">cv. DH0086</strain>
    </source>
</reference>
<dbReference type="InterPro" id="IPR035595">
    <property type="entry name" value="UDP_glycos_trans_CS"/>
</dbReference>
<dbReference type="PANTHER" id="PTHR48047:SF182">
    <property type="entry name" value="GLYCOSYLTRANSFERASE"/>
    <property type="match status" value="1"/>
</dbReference>
<evidence type="ECO:0000313" key="7">
    <source>
        <dbReference type="EMBL" id="ONK80725.1"/>
    </source>
</evidence>
<dbReference type="GO" id="GO:0035251">
    <property type="term" value="F:UDP-glucosyltransferase activity"/>
    <property type="evidence" value="ECO:0007669"/>
    <property type="project" value="TreeGrafter"/>
</dbReference>
<dbReference type="EMBL" id="CM007381">
    <property type="protein sequence ID" value="ONK80725.1"/>
    <property type="molecule type" value="Genomic_DNA"/>
</dbReference>
<evidence type="ECO:0000256" key="2">
    <source>
        <dbReference type="ARBA" id="ARBA00022676"/>
    </source>
</evidence>
<dbReference type="OrthoDB" id="5835829at2759"/>
<dbReference type="SUPFAM" id="SSF53756">
    <property type="entry name" value="UDP-Glycosyltransferase/glycogen phosphorylase"/>
    <property type="match status" value="1"/>
</dbReference>
<dbReference type="OMA" id="WTSKTAQ"/>
<dbReference type="Pfam" id="PF00201">
    <property type="entry name" value="UDPGT"/>
    <property type="match status" value="1"/>
</dbReference>
<dbReference type="Gene3D" id="3.40.50.2000">
    <property type="entry name" value="Glycogen Phosphorylase B"/>
    <property type="match status" value="2"/>
</dbReference>
<keyword evidence="2 4" id="KW-0328">Glycosyltransferase</keyword>
<proteinExistence type="inferred from homology"/>
<keyword evidence="8" id="KW-1185">Reference proteome</keyword>
<evidence type="ECO:0000256" key="4">
    <source>
        <dbReference type="RuleBase" id="RU003718"/>
    </source>
</evidence>
<dbReference type="PANTHER" id="PTHR48047">
    <property type="entry name" value="GLYCOSYLTRANSFERASE"/>
    <property type="match status" value="1"/>
</dbReference>
<dbReference type="InterPro" id="IPR002213">
    <property type="entry name" value="UDP_glucos_trans"/>
</dbReference>
<evidence type="ECO:0000256" key="3">
    <source>
        <dbReference type="ARBA" id="ARBA00022679"/>
    </source>
</evidence>
<comment type="similarity">
    <text evidence="1 4">Belongs to the UDP-glycosyltransferase family.</text>
</comment>
<keyword evidence="3 4" id="KW-0808">Transferase</keyword>
<organism evidence="7 8">
    <name type="scientific">Asparagus officinalis</name>
    <name type="common">Garden asparagus</name>
    <dbReference type="NCBI Taxonomy" id="4686"/>
    <lineage>
        <taxon>Eukaryota</taxon>
        <taxon>Viridiplantae</taxon>
        <taxon>Streptophyta</taxon>
        <taxon>Embryophyta</taxon>
        <taxon>Tracheophyta</taxon>
        <taxon>Spermatophyta</taxon>
        <taxon>Magnoliopsida</taxon>
        <taxon>Liliopsida</taxon>
        <taxon>Asparagales</taxon>
        <taxon>Asparagaceae</taxon>
        <taxon>Asparagoideae</taxon>
        <taxon>Asparagus</taxon>
    </lineage>
</organism>
<evidence type="ECO:0000313" key="8">
    <source>
        <dbReference type="Proteomes" id="UP000243459"/>
    </source>
</evidence>
<dbReference type="Proteomes" id="UP000243459">
    <property type="component" value="Chromosome 1"/>
</dbReference>
<evidence type="ECO:0000256" key="1">
    <source>
        <dbReference type="ARBA" id="ARBA00009995"/>
    </source>
</evidence>
<evidence type="ECO:0000259" key="6">
    <source>
        <dbReference type="Pfam" id="PF26168"/>
    </source>
</evidence>
<dbReference type="AlphaFoldDB" id="A0A5P1FQY9"/>
<dbReference type="Pfam" id="PF26168">
    <property type="entry name" value="Glyco_transf_N"/>
    <property type="match status" value="1"/>
</dbReference>
<dbReference type="FunFam" id="3.40.50.2000:FF:000047">
    <property type="entry name" value="Glycosyltransferase"/>
    <property type="match status" value="1"/>
</dbReference>
<dbReference type="Gramene" id="ONK80725">
    <property type="protein sequence ID" value="ONK80725"/>
    <property type="gene ID" value="A4U43_C01F21040"/>
</dbReference>